<dbReference type="Pfam" id="PF00646">
    <property type="entry name" value="F-box"/>
    <property type="match status" value="1"/>
</dbReference>
<dbReference type="InterPro" id="IPR001810">
    <property type="entry name" value="F-box_dom"/>
</dbReference>
<proteinExistence type="predicted"/>
<dbReference type="EMBL" id="CM001879">
    <property type="protein sequence ID" value="EOX94921.1"/>
    <property type="molecule type" value="Genomic_DNA"/>
</dbReference>
<evidence type="ECO:0000259" key="1">
    <source>
        <dbReference type="PROSITE" id="PS50181"/>
    </source>
</evidence>
<dbReference type="Gene3D" id="1.20.1280.50">
    <property type="match status" value="1"/>
</dbReference>
<gene>
    <name evidence="2" type="ORF">TCM_004520</name>
</gene>
<dbReference type="PROSITE" id="PS50181">
    <property type="entry name" value="FBOX"/>
    <property type="match status" value="1"/>
</dbReference>
<dbReference type="PANTHER" id="PTHR45463">
    <property type="entry name" value="OS09G0392200 PROTEIN"/>
    <property type="match status" value="1"/>
</dbReference>
<dbReference type="SUPFAM" id="SSF81383">
    <property type="entry name" value="F-box domain"/>
    <property type="match status" value="1"/>
</dbReference>
<reference evidence="2 3" key="1">
    <citation type="journal article" date="2013" name="Genome Biol.">
        <title>The genome sequence of the most widely cultivated cacao type and its use to identify candidate genes regulating pod color.</title>
        <authorList>
            <person name="Motamayor J.C."/>
            <person name="Mockaitis K."/>
            <person name="Schmutz J."/>
            <person name="Haiminen N."/>
            <person name="Iii D.L."/>
            <person name="Cornejo O."/>
            <person name="Findley S.D."/>
            <person name="Zheng P."/>
            <person name="Utro F."/>
            <person name="Royaert S."/>
            <person name="Saski C."/>
            <person name="Jenkins J."/>
            <person name="Podicheti R."/>
            <person name="Zhao M."/>
            <person name="Scheffler B.E."/>
            <person name="Stack J.C."/>
            <person name="Feltus F.A."/>
            <person name="Mustiga G.M."/>
            <person name="Amores F."/>
            <person name="Phillips W."/>
            <person name="Marelli J.P."/>
            <person name="May G.D."/>
            <person name="Shapiro H."/>
            <person name="Ma J."/>
            <person name="Bustamante C.D."/>
            <person name="Schnell R.J."/>
            <person name="Main D."/>
            <person name="Gilbert D."/>
            <person name="Parida L."/>
            <person name="Kuhn D.N."/>
        </authorList>
    </citation>
    <scope>NUCLEOTIDE SEQUENCE [LARGE SCALE GENOMIC DNA]</scope>
    <source>
        <strain evidence="3">cv. Matina 1-6</strain>
    </source>
</reference>
<dbReference type="PANTHER" id="PTHR45463:SF4">
    <property type="entry name" value="REGULATION PROTEIN, PUTATIVE-RELATED"/>
    <property type="match status" value="1"/>
</dbReference>
<dbReference type="Pfam" id="PF03478">
    <property type="entry name" value="Beta-prop_KIB1-4"/>
    <property type="match status" value="1"/>
</dbReference>
<organism evidence="2 3">
    <name type="scientific">Theobroma cacao</name>
    <name type="common">Cacao</name>
    <name type="synonym">Cocoa</name>
    <dbReference type="NCBI Taxonomy" id="3641"/>
    <lineage>
        <taxon>Eukaryota</taxon>
        <taxon>Viridiplantae</taxon>
        <taxon>Streptophyta</taxon>
        <taxon>Embryophyta</taxon>
        <taxon>Tracheophyta</taxon>
        <taxon>Spermatophyta</taxon>
        <taxon>Magnoliopsida</taxon>
        <taxon>eudicotyledons</taxon>
        <taxon>Gunneridae</taxon>
        <taxon>Pentapetalae</taxon>
        <taxon>rosids</taxon>
        <taxon>malvids</taxon>
        <taxon>Malvales</taxon>
        <taxon>Malvaceae</taxon>
        <taxon>Byttnerioideae</taxon>
        <taxon>Theobroma</taxon>
    </lineage>
</organism>
<dbReference type="HOGENOM" id="CLU_076214_0_0_1"/>
<dbReference type="AlphaFoldDB" id="A0A061DS47"/>
<dbReference type="InterPro" id="IPR036047">
    <property type="entry name" value="F-box-like_dom_sf"/>
</dbReference>
<evidence type="ECO:0000313" key="2">
    <source>
        <dbReference type="EMBL" id="EOX94921.1"/>
    </source>
</evidence>
<name>A0A061DS47_THECC</name>
<sequence>MGFFHANEKEKVINRIMDSWMGDLSWKKFFLGSRARDEMAAREWSDLPCELLQSIADRLGLIEFLSFRGVCKDWNSASSTASAEIEALPSHEPWFLLYGENSECVLIAESGRKYTITIPELNGATCLASKQGWLLLLREGSMFFFCPFSRARIDLRGPFPHKAISDDHVAVFSSPPTSQDCVVCVVTKSDETHLKVHVIRRGDNAWTEMYTIGFASKIENAAYCNGAFYFFDDTDLMLYLGLENRRLTITKVRYTQSPKEKGIGLRFSTDFEKNDMKKRLGLAEGFPLSTCGTIVSGKNADKMVPYENTGNAKESGSRGLKGVWFQPRFHQIDQNHSW</sequence>
<dbReference type="STRING" id="3641.A0A061DS47"/>
<feature type="domain" description="F-box" evidence="1">
    <location>
        <begin position="41"/>
        <end position="88"/>
    </location>
</feature>
<dbReference type="OMA" id="GIWIQPR"/>
<protein>
    <recommendedName>
        <fullName evidence="1">F-box domain-containing protein</fullName>
    </recommendedName>
</protein>
<dbReference type="InParanoid" id="A0A061DS47"/>
<dbReference type="Gramene" id="EOX94921">
    <property type="protein sequence ID" value="EOX94921"/>
    <property type="gene ID" value="TCM_004520"/>
</dbReference>
<dbReference type="InterPro" id="IPR005174">
    <property type="entry name" value="KIB1-4_b-propeller"/>
</dbReference>
<accession>A0A061DS47</accession>
<dbReference type="eggNOG" id="ENOG502RZBX">
    <property type="taxonomic scope" value="Eukaryota"/>
</dbReference>
<keyword evidence="3" id="KW-1185">Reference proteome</keyword>
<dbReference type="Proteomes" id="UP000026915">
    <property type="component" value="Chromosome 1"/>
</dbReference>
<evidence type="ECO:0000313" key="3">
    <source>
        <dbReference type="Proteomes" id="UP000026915"/>
    </source>
</evidence>